<feature type="region of interest" description="Disordered" evidence="1">
    <location>
        <begin position="211"/>
        <end position="239"/>
    </location>
</feature>
<evidence type="ECO:0000313" key="2">
    <source>
        <dbReference type="EMBL" id="KAE8994747.1"/>
    </source>
</evidence>
<feature type="compositionally biased region" description="Polar residues" evidence="1">
    <location>
        <begin position="219"/>
        <end position="239"/>
    </location>
</feature>
<proteinExistence type="predicted"/>
<reference evidence="2 3" key="1">
    <citation type="submission" date="2018-09" db="EMBL/GenBank/DDBJ databases">
        <title>Genomic investigation of the strawberry pathogen Phytophthora fragariae indicates pathogenicity is determined by transcriptional variation in three key races.</title>
        <authorList>
            <person name="Adams T.M."/>
            <person name="Armitage A.D."/>
            <person name="Sobczyk M.K."/>
            <person name="Bates H.J."/>
            <person name="Dunwell J.M."/>
            <person name="Nellist C.F."/>
            <person name="Harrison R.J."/>
        </authorList>
    </citation>
    <scope>NUCLEOTIDE SEQUENCE [LARGE SCALE GENOMIC DNA]</scope>
    <source>
        <strain evidence="2 3">SCRP324</strain>
    </source>
</reference>
<dbReference type="AlphaFoldDB" id="A0A6A3JMH7"/>
<feature type="compositionally biased region" description="Pro residues" evidence="1">
    <location>
        <begin position="550"/>
        <end position="560"/>
    </location>
</feature>
<sequence>MTRGDNGEQDDRMSEGFHSTESAGGEPQTFPAAAPSEELADDRRRARHGGPSAIATNPARPDLADPDMSTPEGLAMARGILQRAVDITSRHADRASERAWSDARPRSAPAAASTTAVQGDSSDRGSGPRTGSDVLRIASPSAAEASALYAGQGAVTFGLGGAGASLLPSVPTWTTTPAYGSATQAPASWPTPRMRTAIAAYGGYALQDVATPSDPKSAVPSTPAQPPVTNAPTPATENSTVDKTRAFWDAFERATVGLDESLRLSAFRECLKGKPEAEASLTFDYNEETVENNYDNVEIWDHDDEASTVRYEDELTTLETTKWERPVTVGYATTTEESQPSERATGVLANEEVAYDLENDEIVNEEPSERASGVLTTEEVAVDLEEPYLRTEEPSERAIGALTTEEVAHDLENDCLRMGKPSDSATGDLTTGDNEETTRKPTVNVCNGARCRCLEALPVVKERVSFLPSKKTEGEKWTAPARKKSDGEESDSPATGVGVPLPKPPEYDRNACPSVLEQVGVASEDGQEDVESTKESGETPGESAASTDAAPPPEEPPPPHSRLFTEEELGALEARTPSTVGVELED</sequence>
<protein>
    <submittedName>
        <fullName evidence="2">Uncharacterized protein</fullName>
    </submittedName>
</protein>
<name>A0A6A3JMH7_9STRA</name>
<feature type="region of interest" description="Disordered" evidence="1">
    <location>
        <begin position="417"/>
        <end position="440"/>
    </location>
</feature>
<gene>
    <name evidence="2" type="ORF">PR002_g19836</name>
</gene>
<dbReference type="OrthoDB" id="134496at2759"/>
<dbReference type="Proteomes" id="UP000435112">
    <property type="component" value="Unassembled WGS sequence"/>
</dbReference>
<evidence type="ECO:0000313" key="3">
    <source>
        <dbReference type="Proteomes" id="UP000435112"/>
    </source>
</evidence>
<feature type="compositionally biased region" description="Polar residues" evidence="1">
    <location>
        <begin position="423"/>
        <end position="432"/>
    </location>
</feature>
<feature type="region of interest" description="Disordered" evidence="1">
    <location>
        <begin position="469"/>
        <end position="586"/>
    </location>
</feature>
<feature type="compositionally biased region" description="Low complexity" evidence="1">
    <location>
        <begin position="106"/>
        <end position="116"/>
    </location>
</feature>
<feature type="compositionally biased region" description="Basic and acidic residues" evidence="1">
    <location>
        <begin position="88"/>
        <end position="105"/>
    </location>
</feature>
<dbReference type="EMBL" id="QXFU01001832">
    <property type="protein sequence ID" value="KAE8994747.1"/>
    <property type="molecule type" value="Genomic_DNA"/>
</dbReference>
<feature type="compositionally biased region" description="Basic and acidic residues" evidence="1">
    <location>
        <begin position="1"/>
        <end position="15"/>
    </location>
</feature>
<comment type="caution">
    <text evidence="2">The sequence shown here is derived from an EMBL/GenBank/DDBJ whole genome shotgun (WGS) entry which is preliminary data.</text>
</comment>
<feature type="region of interest" description="Disordered" evidence="1">
    <location>
        <begin position="1"/>
        <end position="137"/>
    </location>
</feature>
<accession>A0A6A3JMH7</accession>
<organism evidence="2 3">
    <name type="scientific">Phytophthora rubi</name>
    <dbReference type="NCBI Taxonomy" id="129364"/>
    <lineage>
        <taxon>Eukaryota</taxon>
        <taxon>Sar</taxon>
        <taxon>Stramenopiles</taxon>
        <taxon>Oomycota</taxon>
        <taxon>Peronosporomycetes</taxon>
        <taxon>Peronosporales</taxon>
        <taxon>Peronosporaceae</taxon>
        <taxon>Phytophthora</taxon>
    </lineage>
</organism>
<evidence type="ECO:0000256" key="1">
    <source>
        <dbReference type="SAM" id="MobiDB-lite"/>
    </source>
</evidence>